<accession>Q4G3H2</accession>
<organism evidence="6 7">
    <name type="scientific">Penicillium stoloniferum virus F</name>
    <dbReference type="NCBI Taxonomy" id="296210"/>
    <lineage>
        <taxon>Viruses</taxon>
        <taxon>Riboviria</taxon>
        <taxon>Orthornavirae</taxon>
        <taxon>Pisuviricota</taxon>
        <taxon>Duplopiviricetes</taxon>
        <taxon>Durnavirales</taxon>
        <taxon>Partitiviridae</taxon>
        <taxon>Gammapartitivirus</taxon>
        <taxon>Gammapartitivirus effepenicillii</taxon>
    </lineage>
</organism>
<evidence type="ECO:0000256" key="2">
    <source>
        <dbReference type="ARBA" id="ARBA00022679"/>
    </source>
</evidence>
<dbReference type="GO" id="GO:0006351">
    <property type="term" value="P:DNA-templated transcription"/>
    <property type="evidence" value="ECO:0007669"/>
    <property type="project" value="InterPro"/>
</dbReference>
<keyword evidence="2" id="KW-0808">Transferase</keyword>
<evidence type="ECO:0000256" key="3">
    <source>
        <dbReference type="ARBA" id="ARBA00022695"/>
    </source>
</evidence>
<dbReference type="GeneID" id="5076463"/>
<dbReference type="GO" id="GO:0003723">
    <property type="term" value="F:RNA binding"/>
    <property type="evidence" value="ECO:0007669"/>
    <property type="project" value="InterPro"/>
</dbReference>
<evidence type="ECO:0000256" key="1">
    <source>
        <dbReference type="ARBA" id="ARBA00022484"/>
    </source>
</evidence>
<keyword evidence="1" id="KW-0696">RNA-directed RNA polymerase</keyword>
<dbReference type="GO" id="GO:0003968">
    <property type="term" value="F:RNA-directed RNA polymerase activity"/>
    <property type="evidence" value="ECO:0007669"/>
    <property type="project" value="UniProtKB-KW"/>
</dbReference>
<name>Q4G3H2_9VIRU</name>
<dbReference type="Proteomes" id="UP000242720">
    <property type="component" value="Genome"/>
</dbReference>
<evidence type="ECO:0000256" key="4">
    <source>
        <dbReference type="ARBA" id="ARBA00022953"/>
    </source>
</evidence>
<dbReference type="SUPFAM" id="SSF56672">
    <property type="entry name" value="DNA/RNA polymerases"/>
    <property type="match status" value="1"/>
</dbReference>
<protein>
    <submittedName>
        <fullName evidence="6">DsRNA-dependent RNA polymerase</fullName>
    </submittedName>
</protein>
<proteinExistence type="predicted"/>
<dbReference type="Pfam" id="PF00680">
    <property type="entry name" value="RdRP_1"/>
    <property type="match status" value="1"/>
</dbReference>
<dbReference type="InterPro" id="IPR001205">
    <property type="entry name" value="RNA-dir_pol_C"/>
</dbReference>
<reference evidence="6 7" key="1">
    <citation type="journal article" date="2005" name="Virus Genes">
        <title>Genome organization and expression of the Penicillium stoloniferum virus F.</title>
        <authorList>
            <person name="Kim J.W."/>
            <person name="Choi E.Y."/>
            <person name="Lee J.I."/>
        </authorList>
    </citation>
    <scope>NUCLEOTIDE SEQUENCE [LARGE SCALE GENOMIC DNA]</scope>
</reference>
<dbReference type="InterPro" id="IPR043502">
    <property type="entry name" value="DNA/RNA_pol_sf"/>
</dbReference>
<dbReference type="InterPro" id="IPR007094">
    <property type="entry name" value="RNA-dir_pol_PSvirus"/>
</dbReference>
<dbReference type="KEGG" id="vg:5076463"/>
<keyword evidence="4" id="KW-0693">Viral RNA replication</keyword>
<sequence>METTTPDLPFDLHTREAYDYATFHRTLLHKPGLSRIKEDRWVYKYNVEQTRMNTDPFVRKSMKLWDEHAYHDMYGFTKKARLSNGLDAFQGFAKPQKQRSSMSPEMASCYEKALEEARHVFTPHERLTRLSVPNVCDSTNLDSAAGFSFPGKKKSEVVEEAFDVASYIAHFVASDRKVFIPPAKLALRGHLSEIDELKTRAVWVFPFEISILEGKWALPYYKFLEQNVPEVHFGEGAMQRLAKTLMTDVASHSECTEVTLDWSGFDTSVSNWLIDDAFDIMFDSFDETQVEHDGNFVLGGDHMAKKNEKVKKFLKTYFKKTKIMLPDGSLYKKFHGIPSGSFFTQIIGSIVNYLAVKTLDNYFSWNARRFRVLGDDSSFLIPFGRSKVDGVEISEKAWETFGFTLKLKKLRIANKQQDRKFLGYQCNAFRYERSTTEWLSMVLYPERDVEFLEQSASRVFAFYLLGGCNDVTYCEFFHDYLGRYPYIYGKELPLTRGLKRLFKFVFRLTIDKLAFPDLSRFDPLKVPFSLSLGDKPFW</sequence>
<dbReference type="PROSITE" id="PS50507">
    <property type="entry name" value="RDRP_SSRNA_POS"/>
    <property type="match status" value="1"/>
</dbReference>
<evidence type="ECO:0000259" key="5">
    <source>
        <dbReference type="PROSITE" id="PS50507"/>
    </source>
</evidence>
<evidence type="ECO:0000313" key="6">
    <source>
        <dbReference type="EMBL" id="AAU95758.1"/>
    </source>
</evidence>
<dbReference type="GO" id="GO:0039694">
    <property type="term" value="P:viral RNA genome replication"/>
    <property type="evidence" value="ECO:0007669"/>
    <property type="project" value="InterPro"/>
</dbReference>
<dbReference type="EMBL" id="AY738336">
    <property type="protein sequence ID" value="AAU95758.1"/>
    <property type="molecule type" value="Genomic_RNA"/>
</dbReference>
<dbReference type="OrthoDB" id="5550at10239"/>
<keyword evidence="7" id="KW-1185">Reference proteome</keyword>
<keyword evidence="3" id="KW-0548">Nucleotidyltransferase</keyword>
<evidence type="ECO:0000313" key="7">
    <source>
        <dbReference type="Proteomes" id="UP000242720"/>
    </source>
</evidence>
<dbReference type="RefSeq" id="YP_271922.1">
    <property type="nucleotide sequence ID" value="NC_007221.1"/>
</dbReference>
<feature type="domain" description="RdRp catalytic" evidence="5">
    <location>
        <begin position="255"/>
        <end position="389"/>
    </location>
</feature>